<dbReference type="GO" id="GO:0006310">
    <property type="term" value="P:DNA recombination"/>
    <property type="evidence" value="ECO:0007669"/>
    <property type="project" value="UniProtKB-KW"/>
</dbReference>
<dbReference type="InterPro" id="IPR013762">
    <property type="entry name" value="Integrase-like_cat_sf"/>
</dbReference>
<reference evidence="5 6" key="1">
    <citation type="submission" date="2018-03" db="EMBL/GenBank/DDBJ databases">
        <title>Genomic Encyclopedia of Archaeal and Bacterial Type Strains, Phase II (KMG-II): from individual species to whole genera.</title>
        <authorList>
            <person name="Goeker M."/>
        </authorList>
    </citation>
    <scope>NUCLEOTIDE SEQUENCE [LARGE SCALE GENOMIC DNA]</scope>
    <source>
        <strain evidence="5 6">DSM 25027</strain>
    </source>
</reference>
<dbReference type="RefSeq" id="WP_106143275.1">
    <property type="nucleotide sequence ID" value="NZ_PVYX01000001.1"/>
</dbReference>
<dbReference type="Pfam" id="PF17293">
    <property type="entry name" value="Arm-DNA-bind_5"/>
    <property type="match status" value="1"/>
</dbReference>
<dbReference type="Pfam" id="PF00589">
    <property type="entry name" value="Phage_integrase"/>
    <property type="match status" value="1"/>
</dbReference>
<dbReference type="PROSITE" id="PS51898">
    <property type="entry name" value="TYR_RECOMBINASE"/>
    <property type="match status" value="1"/>
</dbReference>
<keyword evidence="3" id="KW-0233">DNA recombination</keyword>
<dbReference type="InterPro" id="IPR050090">
    <property type="entry name" value="Tyrosine_recombinase_XerCD"/>
</dbReference>
<dbReference type="InterPro" id="IPR002104">
    <property type="entry name" value="Integrase_catalytic"/>
</dbReference>
<dbReference type="Pfam" id="PF13102">
    <property type="entry name" value="Phage_int_SAM_5"/>
    <property type="match status" value="1"/>
</dbReference>
<protein>
    <submittedName>
        <fullName evidence="5">Site-specific recombinase XerD</fullName>
    </submittedName>
</protein>
<evidence type="ECO:0000256" key="3">
    <source>
        <dbReference type="ARBA" id="ARBA00023172"/>
    </source>
</evidence>
<proteinExistence type="inferred from homology"/>
<dbReference type="InterPro" id="IPR010998">
    <property type="entry name" value="Integrase_recombinase_N"/>
</dbReference>
<comment type="caution">
    <text evidence="5">The sequence shown here is derived from an EMBL/GenBank/DDBJ whole genome shotgun (WGS) entry which is preliminary data.</text>
</comment>
<evidence type="ECO:0000313" key="6">
    <source>
        <dbReference type="Proteomes" id="UP000237640"/>
    </source>
</evidence>
<sequence>MSSVQVVLRKKPNKQNKYPIAIRITKNRKASYLFIGQYIDEKYWDEKNKRVKKSHPNSIMLNSLILNKLSEANNSMIAIEIQNGHSTASNIKQDIIGTDKLDFFEVAKLHLENLKNADKLRQYQTQKGRVSKFMSFVGKEKLYFEEITVFLLKNFESFILHQELRRPRTAANYMILIRKIFNLAISESIVERKHYPFGKSKIQIRIPESEKIGLSKEEVKILENAKGLTDAQQAALNVWLISFYFAGIRVSDVLLLKWSDFKDGRLLYRMNKNQKLVSLKIPLKAQVILDSYKHDSKSDLVFPYLYGTDLSDKRELLVRTRTVTRTLNRRLQLVALTVGIDKRLSMHIARHTFGNISGDKIPIQMLQKLYRHSSITTTVAYQASFMKKDADEALDKVVNF</sequence>
<dbReference type="PANTHER" id="PTHR30349">
    <property type="entry name" value="PHAGE INTEGRASE-RELATED"/>
    <property type="match status" value="1"/>
</dbReference>
<dbReference type="GO" id="GO:0015074">
    <property type="term" value="P:DNA integration"/>
    <property type="evidence" value="ECO:0007669"/>
    <property type="project" value="InterPro"/>
</dbReference>
<accession>A0A2T0MFE9</accession>
<dbReference type="InterPro" id="IPR035386">
    <property type="entry name" value="Arm-DNA-bind_5"/>
</dbReference>
<comment type="similarity">
    <text evidence="1">Belongs to the 'phage' integrase family.</text>
</comment>
<organism evidence="5 6">
    <name type="scientific">Flagellimonas meridianipacifica</name>
    <dbReference type="NCBI Taxonomy" id="1080225"/>
    <lineage>
        <taxon>Bacteria</taxon>
        <taxon>Pseudomonadati</taxon>
        <taxon>Bacteroidota</taxon>
        <taxon>Flavobacteriia</taxon>
        <taxon>Flavobacteriales</taxon>
        <taxon>Flavobacteriaceae</taxon>
        <taxon>Flagellimonas</taxon>
    </lineage>
</organism>
<evidence type="ECO:0000256" key="2">
    <source>
        <dbReference type="ARBA" id="ARBA00023125"/>
    </source>
</evidence>
<dbReference type="Gene3D" id="1.10.443.10">
    <property type="entry name" value="Intergrase catalytic core"/>
    <property type="match status" value="1"/>
</dbReference>
<keyword evidence="2" id="KW-0238">DNA-binding</keyword>
<dbReference type="Gene3D" id="1.10.150.130">
    <property type="match status" value="1"/>
</dbReference>
<dbReference type="OrthoDB" id="1068680at2"/>
<evidence type="ECO:0000259" key="4">
    <source>
        <dbReference type="PROSITE" id="PS51898"/>
    </source>
</evidence>
<dbReference type="AlphaFoldDB" id="A0A2T0MFE9"/>
<keyword evidence="6" id="KW-1185">Reference proteome</keyword>
<dbReference type="EMBL" id="PVYX01000001">
    <property type="protein sequence ID" value="PRX56284.1"/>
    <property type="molecule type" value="Genomic_DNA"/>
</dbReference>
<evidence type="ECO:0000256" key="1">
    <source>
        <dbReference type="ARBA" id="ARBA00008857"/>
    </source>
</evidence>
<feature type="domain" description="Tyr recombinase" evidence="4">
    <location>
        <begin position="209"/>
        <end position="395"/>
    </location>
</feature>
<dbReference type="InterPro" id="IPR025269">
    <property type="entry name" value="SAM-like_dom"/>
</dbReference>
<name>A0A2T0MFE9_9FLAO</name>
<dbReference type="Proteomes" id="UP000237640">
    <property type="component" value="Unassembled WGS sequence"/>
</dbReference>
<evidence type="ECO:0000313" key="5">
    <source>
        <dbReference type="EMBL" id="PRX56284.1"/>
    </source>
</evidence>
<dbReference type="InterPro" id="IPR011010">
    <property type="entry name" value="DNA_brk_join_enz"/>
</dbReference>
<gene>
    <name evidence="5" type="ORF">CLV81_0279</name>
</gene>
<dbReference type="SUPFAM" id="SSF56349">
    <property type="entry name" value="DNA breaking-rejoining enzymes"/>
    <property type="match status" value="1"/>
</dbReference>
<dbReference type="PANTHER" id="PTHR30349:SF64">
    <property type="entry name" value="PROPHAGE INTEGRASE INTD-RELATED"/>
    <property type="match status" value="1"/>
</dbReference>
<dbReference type="GO" id="GO:0003677">
    <property type="term" value="F:DNA binding"/>
    <property type="evidence" value="ECO:0007669"/>
    <property type="project" value="UniProtKB-KW"/>
</dbReference>